<feature type="non-terminal residue" evidence="1">
    <location>
        <position position="1"/>
    </location>
</feature>
<name>A0ABU7R6S0_9FLAO</name>
<dbReference type="PANTHER" id="PTHR32305">
    <property type="match status" value="1"/>
</dbReference>
<organism evidence="1 2">
    <name type="scientific">Chryseobacterium arthrosphaerae</name>
    <dbReference type="NCBI Taxonomy" id="651561"/>
    <lineage>
        <taxon>Bacteria</taxon>
        <taxon>Pseudomonadati</taxon>
        <taxon>Bacteroidota</taxon>
        <taxon>Flavobacteriia</taxon>
        <taxon>Flavobacteriales</taxon>
        <taxon>Weeksellaceae</taxon>
        <taxon>Chryseobacterium group</taxon>
        <taxon>Chryseobacterium</taxon>
    </lineage>
</organism>
<dbReference type="RefSeq" id="WP_241310583.1">
    <property type="nucleotide sequence ID" value="NZ_JAKYXJ010000009.1"/>
</dbReference>
<evidence type="ECO:0000313" key="2">
    <source>
        <dbReference type="Proteomes" id="UP001350005"/>
    </source>
</evidence>
<protein>
    <submittedName>
        <fullName evidence="1">RHS repeat-associated core domain-containing protein</fullName>
    </submittedName>
</protein>
<reference evidence="1 2" key="1">
    <citation type="submission" date="2024-01" db="EMBL/GenBank/DDBJ databases">
        <title>Whole genome of Chryseobacterium arthrosphaerae NNCa 2741.</title>
        <authorList>
            <person name="Boriskina E.V."/>
            <person name="Gordinskaya N.A."/>
            <person name="Kropotov V.S."/>
            <person name="Alekseeva A.E."/>
            <person name="Makhova M.A."/>
            <person name="Kryazhev D.V."/>
            <person name="Shkurkina I.S."/>
        </authorList>
    </citation>
    <scope>NUCLEOTIDE SEQUENCE [LARGE SCALE GENOMIC DNA]</scope>
    <source>
        <strain evidence="1 2">NNCa 2741</strain>
    </source>
</reference>
<sequence length="293" mass="33565">NAYFGQNSFKKYKYNGKELQETGMYDYGARMYMPDLGRWGVIDPLTEKMTRHSPYNYAFNNPLRFIDPDGREPKDDFIFNQHGKFVRIDKKNQPDKLVIENSKTGARQNYRFSDPVNDTKDIRSGVINTVVFVNKNQIKSMLNQQGAFDPDNKNNWSSFYRESKGGHKFDYSYSVIPSEFFSEGASSNPLKKPSPMLFIPEGDDTAQNHMNFGNYLWAASGYTLGFDYSTLQMAGHANSLINSKSNGYKSQWDSADDQKSIIKGANYSSRNSFRAILEKAIQQQNKNKNKNVP</sequence>
<dbReference type="EMBL" id="JAZGJU010000149">
    <property type="protein sequence ID" value="MEE6130502.1"/>
    <property type="molecule type" value="Genomic_DNA"/>
</dbReference>
<proteinExistence type="predicted"/>
<accession>A0ABU7R6S0</accession>
<keyword evidence="2" id="KW-1185">Reference proteome</keyword>
<dbReference type="Proteomes" id="UP001350005">
    <property type="component" value="Unassembled WGS sequence"/>
</dbReference>
<dbReference type="InterPro" id="IPR022385">
    <property type="entry name" value="Rhs_assc_core"/>
</dbReference>
<dbReference type="InterPro" id="IPR050708">
    <property type="entry name" value="T6SS_VgrG/RHS"/>
</dbReference>
<dbReference type="PANTHER" id="PTHR32305:SF15">
    <property type="entry name" value="PROTEIN RHSA-RELATED"/>
    <property type="match status" value="1"/>
</dbReference>
<comment type="caution">
    <text evidence="1">The sequence shown here is derived from an EMBL/GenBank/DDBJ whole genome shotgun (WGS) entry which is preliminary data.</text>
</comment>
<dbReference type="NCBIfam" id="TIGR03696">
    <property type="entry name" value="Rhs_assc_core"/>
    <property type="match status" value="1"/>
</dbReference>
<dbReference type="Gene3D" id="2.180.10.10">
    <property type="entry name" value="RHS repeat-associated core"/>
    <property type="match status" value="1"/>
</dbReference>
<evidence type="ECO:0000313" key="1">
    <source>
        <dbReference type="EMBL" id="MEE6130502.1"/>
    </source>
</evidence>
<gene>
    <name evidence="1" type="ORF">V2E39_24140</name>
</gene>